<dbReference type="InterPro" id="IPR052020">
    <property type="entry name" value="Cyclic_di-GMP/3'3'-cGAMP_PDE"/>
</dbReference>
<dbReference type="PANTHER" id="PTHR45228:SF8">
    <property type="entry name" value="TWO-COMPONENT RESPONSE REGULATOR-RELATED"/>
    <property type="match status" value="1"/>
</dbReference>
<dbReference type="RefSeq" id="WP_132576802.1">
    <property type="nucleotide sequence ID" value="NZ_CBCSGL010000102.1"/>
</dbReference>
<dbReference type="SUPFAM" id="SSF52172">
    <property type="entry name" value="CheY-like"/>
    <property type="match status" value="1"/>
</dbReference>
<evidence type="ECO:0000259" key="4">
    <source>
        <dbReference type="PROSITE" id="PS51832"/>
    </source>
</evidence>
<accession>A0A4R3U7G4</accession>
<name>A0A4R3U7G4_ROSSA</name>
<proteinExistence type="predicted"/>
<feature type="domain" description="Response regulatory" evidence="3">
    <location>
        <begin position="10"/>
        <end position="125"/>
    </location>
</feature>
<dbReference type="InterPro" id="IPR037522">
    <property type="entry name" value="HD_GYP_dom"/>
</dbReference>
<dbReference type="GO" id="GO:0000160">
    <property type="term" value="P:phosphorelay signal transduction system"/>
    <property type="evidence" value="ECO:0007669"/>
    <property type="project" value="InterPro"/>
</dbReference>
<dbReference type="Gene3D" id="1.10.3210.10">
    <property type="entry name" value="Hypothetical protein af1432"/>
    <property type="match status" value="1"/>
</dbReference>
<evidence type="ECO:0000256" key="2">
    <source>
        <dbReference type="SAM" id="Coils"/>
    </source>
</evidence>
<keyword evidence="2" id="KW-0175">Coiled coil</keyword>
<dbReference type="PANTHER" id="PTHR45228">
    <property type="entry name" value="CYCLIC DI-GMP PHOSPHODIESTERASE TM_0186-RELATED"/>
    <property type="match status" value="1"/>
</dbReference>
<gene>
    <name evidence="5" type="ORF">EV671_10703</name>
</gene>
<dbReference type="InterPro" id="IPR003607">
    <property type="entry name" value="HD/PDEase_dom"/>
</dbReference>
<comment type="caution">
    <text evidence="5">The sequence shown here is derived from an EMBL/GenBank/DDBJ whole genome shotgun (WGS) entry which is preliminary data.</text>
</comment>
<protein>
    <submittedName>
        <fullName evidence="5">Response regulator RpfG family c-di-GMP phosphodiesterase</fullName>
    </submittedName>
</protein>
<dbReference type="Proteomes" id="UP000295110">
    <property type="component" value="Unassembled WGS sequence"/>
</dbReference>
<evidence type="ECO:0000313" key="6">
    <source>
        <dbReference type="Proteomes" id="UP000295110"/>
    </source>
</evidence>
<feature type="coiled-coil region" evidence="2">
    <location>
        <begin position="127"/>
        <end position="183"/>
    </location>
</feature>
<evidence type="ECO:0000313" key="5">
    <source>
        <dbReference type="EMBL" id="TCU81877.1"/>
    </source>
</evidence>
<dbReference type="PROSITE" id="PS51832">
    <property type="entry name" value="HD_GYP"/>
    <property type="match status" value="1"/>
</dbReference>
<dbReference type="AlphaFoldDB" id="A0A4R3U7G4"/>
<dbReference type="EMBL" id="SMBU01000070">
    <property type="protein sequence ID" value="TCU81877.1"/>
    <property type="molecule type" value="Genomic_DNA"/>
</dbReference>
<evidence type="ECO:0000256" key="1">
    <source>
        <dbReference type="PROSITE-ProRule" id="PRU00169"/>
    </source>
</evidence>
<reference evidence="5 6" key="1">
    <citation type="submission" date="2019-03" db="EMBL/GenBank/DDBJ databases">
        <title>Genomic Encyclopedia of Type Strains, Phase IV (KMG-IV): sequencing the most valuable type-strain genomes for metagenomic binning, comparative biology and taxonomic classification.</title>
        <authorList>
            <person name="Goeker M."/>
        </authorList>
    </citation>
    <scope>NUCLEOTIDE SEQUENCE [LARGE SCALE GENOMIC DNA]</scope>
    <source>
        <strain evidence="5 6">DSM 654</strain>
    </source>
</reference>
<keyword evidence="6" id="KW-1185">Reference proteome</keyword>
<dbReference type="GO" id="GO:0008081">
    <property type="term" value="F:phosphoric diester hydrolase activity"/>
    <property type="evidence" value="ECO:0007669"/>
    <property type="project" value="UniProtKB-ARBA"/>
</dbReference>
<dbReference type="Pfam" id="PF00072">
    <property type="entry name" value="Response_reg"/>
    <property type="match status" value="1"/>
</dbReference>
<dbReference type="InterPro" id="IPR001789">
    <property type="entry name" value="Sig_transdc_resp-reg_receiver"/>
</dbReference>
<dbReference type="Gene3D" id="3.40.50.2300">
    <property type="match status" value="1"/>
</dbReference>
<organism evidence="5 6">
    <name type="scientific">Roseateles saccharophilus</name>
    <name type="common">Pseudomonas saccharophila</name>
    <dbReference type="NCBI Taxonomy" id="304"/>
    <lineage>
        <taxon>Bacteria</taxon>
        <taxon>Pseudomonadati</taxon>
        <taxon>Pseudomonadota</taxon>
        <taxon>Betaproteobacteria</taxon>
        <taxon>Burkholderiales</taxon>
        <taxon>Sphaerotilaceae</taxon>
        <taxon>Roseateles</taxon>
    </lineage>
</organism>
<sequence length="438" mass="48168">MNSAVANPPVVLFVDDEPSILSALRRLFRPQGYRVLLADSGRAGLAMLENEPVDLVVSDMRMPEMDGASLLEKVRERWPAVGRILLTGYADVGSTIAAINRGQIHRYIAKPWDDRDLLMCVQDGLERRRLEQENRELLKLTKAQNDELQALNADLAARVKARTAELEQVNAMLETSFAQLQENFLLSIDVFAGLIELRSGGMAGYSREVADLARRIARRLAGGAMLEQDVYVGGLLHEVGKIGFPDAMLRKPLSAMASDELALYRRHTLNGEAALLPLGQLQRVARYVRSHHERVDGKGFPDALSGEDVPLGAQILSVASDYYAAQSGRMSLKRYSAAEAHSLILGGAGARYDTEVVEAFELAVNDEPTEKPLDRELPPHEVMPGMVLSRDLLSPQGTLLLAAGFVFDARVVRQLREFASRDGVKLSVHVKLPEEAAT</sequence>
<dbReference type="Pfam" id="PF13487">
    <property type="entry name" value="HD_5"/>
    <property type="match status" value="1"/>
</dbReference>
<dbReference type="SMART" id="SM00448">
    <property type="entry name" value="REC"/>
    <property type="match status" value="1"/>
</dbReference>
<dbReference type="PROSITE" id="PS50110">
    <property type="entry name" value="RESPONSE_REGULATORY"/>
    <property type="match status" value="1"/>
</dbReference>
<dbReference type="CDD" id="cd00077">
    <property type="entry name" value="HDc"/>
    <property type="match status" value="1"/>
</dbReference>
<dbReference type="CDD" id="cd17569">
    <property type="entry name" value="REC_HupR-like"/>
    <property type="match status" value="1"/>
</dbReference>
<feature type="domain" description="HD-GYP" evidence="4">
    <location>
        <begin position="180"/>
        <end position="376"/>
    </location>
</feature>
<feature type="modified residue" description="4-aspartylphosphate" evidence="1">
    <location>
        <position position="59"/>
    </location>
</feature>
<dbReference type="SUPFAM" id="SSF109604">
    <property type="entry name" value="HD-domain/PDEase-like"/>
    <property type="match status" value="1"/>
</dbReference>
<evidence type="ECO:0000259" key="3">
    <source>
        <dbReference type="PROSITE" id="PS50110"/>
    </source>
</evidence>
<dbReference type="OrthoDB" id="9774747at2"/>
<keyword evidence="1" id="KW-0597">Phosphoprotein</keyword>
<dbReference type="InterPro" id="IPR011006">
    <property type="entry name" value="CheY-like_superfamily"/>
</dbReference>